<gene>
    <name evidence="13" type="primary">OSMR</name>
</gene>
<evidence type="ECO:0000256" key="10">
    <source>
        <dbReference type="SAM" id="MobiDB-lite"/>
    </source>
</evidence>
<reference evidence="13" key="1">
    <citation type="submission" date="2009-12" db="EMBL/GenBank/DDBJ databases">
        <title>The Genome Sequence of Anolis carolinensis (Green Anole Lizard).</title>
        <authorList>
            <consortium name="The Genome Sequencing Platform"/>
            <person name="Di Palma F."/>
            <person name="Alfoldi J."/>
            <person name="Heiman D."/>
            <person name="Young S."/>
            <person name="Grabherr M."/>
            <person name="Johnson J."/>
            <person name="Lander E.S."/>
            <person name="Lindblad-Toh K."/>
        </authorList>
    </citation>
    <scope>NUCLEOTIDE SEQUENCE [LARGE SCALE GENOMIC DNA]</scope>
    <source>
        <strain evidence="13">JBL SC #1</strain>
    </source>
</reference>
<dbReference type="GO" id="GO:0009897">
    <property type="term" value="C:external side of plasma membrane"/>
    <property type="evidence" value="ECO:0000318"/>
    <property type="project" value="GO_Central"/>
</dbReference>
<dbReference type="GO" id="GO:0008284">
    <property type="term" value="P:positive regulation of cell population proliferation"/>
    <property type="evidence" value="ECO:0000318"/>
    <property type="project" value="GO_Central"/>
</dbReference>
<dbReference type="InterPro" id="IPR048497">
    <property type="entry name" value="LIF-R-like_Ig-like"/>
</dbReference>
<evidence type="ECO:0000313" key="14">
    <source>
        <dbReference type="Proteomes" id="UP000001646"/>
    </source>
</evidence>
<comment type="similarity">
    <text evidence="2">Belongs to the type I cytokine receptor family. Type 2 subfamily.</text>
</comment>
<proteinExistence type="inferred from homology"/>
<keyword evidence="5" id="KW-0677">Repeat</keyword>
<name>H9GFT4_ANOCA</name>
<dbReference type="InterPro" id="IPR036116">
    <property type="entry name" value="FN3_sf"/>
</dbReference>
<dbReference type="InterPro" id="IPR013783">
    <property type="entry name" value="Ig-like_fold"/>
</dbReference>
<dbReference type="Pfam" id="PF00041">
    <property type="entry name" value="fn3"/>
    <property type="match status" value="1"/>
</dbReference>
<dbReference type="GO" id="GO:0038165">
    <property type="term" value="P:oncostatin-M-mediated signaling pathway"/>
    <property type="evidence" value="ECO:0007669"/>
    <property type="project" value="GOC"/>
</dbReference>
<keyword evidence="4" id="KW-0732">Signal</keyword>
<dbReference type="CDD" id="cd00063">
    <property type="entry name" value="FN3"/>
    <property type="match status" value="3"/>
</dbReference>
<sequence length="1005" mass="114130">MSPGLSSLPRPRTVGGDPTRGLNPSPGPRRVFSPDSPDLAEAPLFFPLQEKKPRSLQDPEPQGDVKEMGYLVSLAAILNMLLYFGMLQSEGNNVFQPVKLNVSMNRTLQQLLLEWNVSDDMEAYNSEVKMDFDIQIYRRKETDIVFSENYSTTINKSNHPLKLTWHSDVPLECMPHGVRIRSRVAPSETWSDWSAWEIKDGMDPLDDGSSYIFPVEKVIEKGSSITFCCIAKKNDLLTGYLFNGSIHNNTKQRRITFTEKNVPLSLFGGINVICAFSQSSDNRGTLLFVTSKPDKPKYFDCETEDMMTLKCIWDPGRIDEYINLHQNKCAANFTLSDVSNGQVYCSCSGKCKRCEFNMTSEQMNYSLRLTAQNCVGWEHTDTVVDVAHKLHLAPPDQLSVSYQNATTIQLFWNLKPTRNPLQLLCQVNEMNDFHPEAKEKEHNITGWFNTGSPLFINLYGLQSYANYTLKVRCGAAAHLFWKWSEWSKTITIQTNESAPSGKLDIWSDISPCLEECNVTVFWKTPTGFRANGNIKTYEICWKNVEEPNVHCHCHSTELNNYTISLGSRSYEISVSARNSANASTPSLIIISASGTNDLNYSEESTANNTAHGIYLSWKTRDTFDGYVIDWCMVDPLSQTCRFQWKRFGQNVSSALITSDDFSPGVKYTFRIYGMEGDRAYLLEKKVKYLEEQEPAHDPLLSISAITSDTLTIHWDSYPENSLPGFIRGYNVYVKMEHGNCNTLQEFEQLPGNPTICKYTIKNRNQKNYTVRHLKPNTVYLLTVQAYSVNPGNKSLEFQRITTQSDRSWGFLGIVLLIAVPLLLIACTCFWKSDCVWNRLVPEIPRPYVSPFQNKSLIITDNSGFTPDKLLVMKKPVSDNEPDLGKTLEHKFYLNPNYCPNQQEQDVTSKKPNSSLTPYQPLQDFLTSKITCSPLEAVQNNFSYTSQNNMLSFVVQQSNTACFVENLQQSNYKNQFPMESPPRPFVSVENMDFTAASQTLCSKTSR</sequence>
<evidence type="ECO:0000256" key="7">
    <source>
        <dbReference type="ARBA" id="ARBA00023136"/>
    </source>
</evidence>
<dbReference type="HOGENOM" id="CLU_012673_0_0_1"/>
<dbReference type="GO" id="GO:0019955">
    <property type="term" value="F:cytokine binding"/>
    <property type="evidence" value="ECO:0000318"/>
    <property type="project" value="GO_Central"/>
</dbReference>
<organism evidence="13 14">
    <name type="scientific">Anolis carolinensis</name>
    <name type="common">Green anole</name>
    <name type="synonym">American chameleon</name>
    <dbReference type="NCBI Taxonomy" id="28377"/>
    <lineage>
        <taxon>Eukaryota</taxon>
        <taxon>Metazoa</taxon>
        <taxon>Chordata</taxon>
        <taxon>Craniata</taxon>
        <taxon>Vertebrata</taxon>
        <taxon>Euteleostomi</taxon>
        <taxon>Lepidosauria</taxon>
        <taxon>Squamata</taxon>
        <taxon>Bifurcata</taxon>
        <taxon>Unidentata</taxon>
        <taxon>Episquamata</taxon>
        <taxon>Toxicofera</taxon>
        <taxon>Iguania</taxon>
        <taxon>Dactyloidae</taxon>
        <taxon>Anolis</taxon>
    </lineage>
</organism>
<keyword evidence="7 11" id="KW-0472">Membrane</keyword>
<reference evidence="13" key="3">
    <citation type="submission" date="2025-09" db="UniProtKB">
        <authorList>
            <consortium name="Ensembl"/>
        </authorList>
    </citation>
    <scope>IDENTIFICATION</scope>
</reference>
<evidence type="ECO:0000256" key="4">
    <source>
        <dbReference type="ARBA" id="ARBA00022729"/>
    </source>
</evidence>
<keyword evidence="3 11" id="KW-0812">Transmembrane</keyword>
<reference evidence="13" key="2">
    <citation type="submission" date="2025-08" db="UniProtKB">
        <authorList>
            <consortium name="Ensembl"/>
        </authorList>
    </citation>
    <scope>IDENTIFICATION</scope>
</reference>
<feature type="domain" description="Fibronectin type-III" evidence="12">
    <location>
        <begin position="695"/>
        <end position="805"/>
    </location>
</feature>
<dbReference type="Ensembl" id="ENSACAT00000009930.4">
    <property type="protein sequence ID" value="ENSACAP00000009731.4"/>
    <property type="gene ID" value="ENSACAG00000009942.4"/>
</dbReference>
<evidence type="ECO:0000256" key="5">
    <source>
        <dbReference type="ARBA" id="ARBA00022737"/>
    </source>
</evidence>
<evidence type="ECO:0000256" key="8">
    <source>
        <dbReference type="ARBA" id="ARBA00023170"/>
    </source>
</evidence>
<accession>H9GFT4</accession>
<evidence type="ECO:0000256" key="3">
    <source>
        <dbReference type="ARBA" id="ARBA00022692"/>
    </source>
</evidence>
<dbReference type="SMART" id="SM00060">
    <property type="entry name" value="FN3"/>
    <property type="match status" value="5"/>
</dbReference>
<keyword evidence="14" id="KW-1185">Reference proteome</keyword>
<dbReference type="Pfam" id="PF21177">
    <property type="entry name" value="LIF-R_Ig-like"/>
    <property type="match status" value="1"/>
</dbReference>
<dbReference type="Bgee" id="ENSACAG00000009942">
    <property type="expression patterns" value="Expressed in adrenal gland and 6 other cell types or tissues"/>
</dbReference>
<dbReference type="SUPFAM" id="SSF49265">
    <property type="entry name" value="Fibronectin type III"/>
    <property type="match status" value="3"/>
</dbReference>
<dbReference type="FunFam" id="2.60.40.10:FF:000607">
    <property type="entry name" value="Leukemia inhibitory factor receptor"/>
    <property type="match status" value="1"/>
</dbReference>
<dbReference type="FunFam" id="2.60.40.10:FF:001289">
    <property type="entry name" value="Oncostatin-M-specific receptor subunit beta"/>
    <property type="match status" value="1"/>
</dbReference>
<dbReference type="Pfam" id="PF17971">
    <property type="entry name" value="LIFR_D2"/>
    <property type="match status" value="1"/>
</dbReference>
<dbReference type="GO" id="GO:0004896">
    <property type="term" value="F:cytokine receptor activity"/>
    <property type="evidence" value="ECO:0000318"/>
    <property type="project" value="GO_Central"/>
</dbReference>
<feature type="transmembrane region" description="Helical" evidence="11">
    <location>
        <begin position="808"/>
        <end position="830"/>
    </location>
</feature>
<dbReference type="PANTHER" id="PTHR48423:SF1">
    <property type="entry name" value="INTERLEUKIN-27 RECEPTOR SUBUNIT ALPHA"/>
    <property type="match status" value="1"/>
</dbReference>
<evidence type="ECO:0000256" key="1">
    <source>
        <dbReference type="ARBA" id="ARBA00004479"/>
    </source>
</evidence>
<dbReference type="InterPro" id="IPR003961">
    <property type="entry name" value="FN3_dom"/>
</dbReference>
<evidence type="ECO:0000256" key="6">
    <source>
        <dbReference type="ARBA" id="ARBA00022989"/>
    </source>
</evidence>
<evidence type="ECO:0000256" key="9">
    <source>
        <dbReference type="ARBA" id="ARBA00023180"/>
    </source>
</evidence>
<dbReference type="Pfam" id="PF25552">
    <property type="entry name" value="LIFR_D4"/>
    <property type="match status" value="1"/>
</dbReference>
<dbReference type="GeneTree" id="ENSGT00940000160851"/>
<keyword evidence="9" id="KW-0325">Glycoprotein</keyword>
<dbReference type="GO" id="GO:0019221">
    <property type="term" value="P:cytokine-mediated signaling pathway"/>
    <property type="evidence" value="ECO:0000318"/>
    <property type="project" value="GO_Central"/>
</dbReference>
<evidence type="ECO:0000259" key="12">
    <source>
        <dbReference type="PROSITE" id="PS50853"/>
    </source>
</evidence>
<dbReference type="GO" id="GO:0005127">
    <property type="term" value="F:ciliary neurotrophic factor receptor binding"/>
    <property type="evidence" value="ECO:0000318"/>
    <property type="project" value="GO_Central"/>
</dbReference>
<dbReference type="FunFam" id="2.60.40.10:FF:001286">
    <property type="entry name" value="Oncostatin-M-specific receptor subunit beta"/>
    <property type="match status" value="1"/>
</dbReference>
<dbReference type="InterPro" id="IPR040817">
    <property type="entry name" value="LIFR_D2"/>
</dbReference>
<dbReference type="PROSITE" id="PS50853">
    <property type="entry name" value="FN3"/>
    <property type="match status" value="3"/>
</dbReference>
<dbReference type="eggNOG" id="ENOG502QWRV">
    <property type="taxonomic scope" value="Eukaryota"/>
</dbReference>
<evidence type="ECO:0000256" key="11">
    <source>
        <dbReference type="SAM" id="Phobius"/>
    </source>
</evidence>
<feature type="region of interest" description="Disordered" evidence="10">
    <location>
        <begin position="1"/>
        <end position="40"/>
    </location>
</feature>
<protein>
    <submittedName>
        <fullName evidence="13">Oncostatin M receptor</fullName>
    </submittedName>
</protein>
<dbReference type="InParanoid" id="H9GFT4"/>
<evidence type="ECO:0000313" key="13">
    <source>
        <dbReference type="Ensembl" id="ENSACAP00000009731.4"/>
    </source>
</evidence>
<feature type="domain" description="Fibronectin type-III" evidence="12">
    <location>
        <begin position="394"/>
        <end position="497"/>
    </location>
</feature>
<dbReference type="STRING" id="28377.ENSACAP00000009731"/>
<dbReference type="AlphaFoldDB" id="H9GFT4"/>
<comment type="subcellular location">
    <subcellularLocation>
        <location evidence="1">Membrane</location>
        <topology evidence="1">Single-pass type I membrane protein</topology>
    </subcellularLocation>
</comment>
<keyword evidence="8" id="KW-0675">Receptor</keyword>
<dbReference type="Proteomes" id="UP000001646">
    <property type="component" value="Unplaced"/>
</dbReference>
<dbReference type="Gene3D" id="2.60.40.10">
    <property type="entry name" value="Immunoglobulins"/>
    <property type="match status" value="7"/>
</dbReference>
<evidence type="ECO:0000256" key="2">
    <source>
        <dbReference type="ARBA" id="ARBA00008921"/>
    </source>
</evidence>
<feature type="domain" description="Fibronectin type-III" evidence="12">
    <location>
        <begin position="499"/>
        <end position="598"/>
    </location>
</feature>
<dbReference type="InterPro" id="IPR052672">
    <property type="entry name" value="Type1_Cytokine_Rcpt_Type2"/>
</dbReference>
<dbReference type="GO" id="GO:0043235">
    <property type="term" value="C:receptor complex"/>
    <property type="evidence" value="ECO:0000318"/>
    <property type="project" value="GO_Central"/>
</dbReference>
<keyword evidence="6 11" id="KW-1133">Transmembrane helix</keyword>
<dbReference type="PANTHER" id="PTHR48423">
    <property type="entry name" value="INTERLEUKIN-27 RECEPTOR SUBUNIT ALPHA"/>
    <property type="match status" value="1"/>
</dbReference>